<organism evidence="1 2">
    <name type="scientific">Fonsecaea erecta</name>
    <dbReference type="NCBI Taxonomy" id="1367422"/>
    <lineage>
        <taxon>Eukaryota</taxon>
        <taxon>Fungi</taxon>
        <taxon>Dikarya</taxon>
        <taxon>Ascomycota</taxon>
        <taxon>Pezizomycotina</taxon>
        <taxon>Eurotiomycetes</taxon>
        <taxon>Chaetothyriomycetidae</taxon>
        <taxon>Chaetothyriales</taxon>
        <taxon>Herpotrichiellaceae</taxon>
        <taxon>Fonsecaea</taxon>
    </lineage>
</organism>
<evidence type="ECO:0000313" key="1">
    <source>
        <dbReference type="EMBL" id="OAP54151.1"/>
    </source>
</evidence>
<accession>A0A178Z3M8</accession>
<reference evidence="1 2" key="1">
    <citation type="submission" date="2016-04" db="EMBL/GenBank/DDBJ databases">
        <title>Draft genome of Fonsecaea erecta CBS 125763.</title>
        <authorList>
            <person name="Weiss V.A."/>
            <person name="Vicente V.A."/>
            <person name="Raittz R.T."/>
            <person name="Moreno L.F."/>
            <person name="De Souza E.M."/>
            <person name="Pedrosa F.O."/>
            <person name="Steffens M.B."/>
            <person name="Faoro H."/>
            <person name="Tadra-Sfeir M.Z."/>
            <person name="Najafzadeh M.J."/>
            <person name="Felipe M.S."/>
            <person name="Teixeira M."/>
            <person name="Sun J."/>
            <person name="Xi L."/>
            <person name="Gomes R."/>
            <person name="De Azevedo C.M."/>
            <person name="Salgado C.G."/>
            <person name="Da Silva M.B."/>
            <person name="Nascimento M.F."/>
            <person name="Queiroz-Telles F."/>
            <person name="Attili D.S."/>
            <person name="Gorbushina A."/>
        </authorList>
    </citation>
    <scope>NUCLEOTIDE SEQUENCE [LARGE SCALE GENOMIC DNA]</scope>
    <source>
        <strain evidence="1 2">CBS 125763</strain>
    </source>
</reference>
<gene>
    <name evidence="1" type="ORF">AYL99_11686</name>
</gene>
<keyword evidence="2" id="KW-1185">Reference proteome</keyword>
<sequence length="229" mass="25170">MAMIAITPNHMKKARTVLKALCEAWKAITPVIEDLGKFEDLKNMAMIAITPNHMKKARTVLEALCEAWKTITPVIEDLGKFEDLKNMAMIAITPNHMKKAKTVLKALCEAWKTITPMIESPGKFENIKNMAMIAITLNHIRVADIDEKLHGFLAELWIGRDRTQAADTTGRSTQLECLPTQQAAGIMNTPGDEATQTQVSRKQVLTGGVGTRQVAIVVAIVALAVTARK</sequence>
<dbReference type="EMBL" id="LVYI01000015">
    <property type="protein sequence ID" value="OAP54151.1"/>
    <property type="molecule type" value="Genomic_DNA"/>
</dbReference>
<dbReference type="AlphaFoldDB" id="A0A178Z3M8"/>
<dbReference type="GeneID" id="30015854"/>
<evidence type="ECO:0000313" key="2">
    <source>
        <dbReference type="Proteomes" id="UP000078343"/>
    </source>
</evidence>
<dbReference type="RefSeq" id="XP_018687518.1">
    <property type="nucleotide sequence ID" value="XM_018843191.1"/>
</dbReference>
<dbReference type="Proteomes" id="UP000078343">
    <property type="component" value="Unassembled WGS sequence"/>
</dbReference>
<name>A0A178Z3M8_9EURO</name>
<protein>
    <submittedName>
        <fullName evidence="1">Uncharacterized protein</fullName>
    </submittedName>
</protein>
<proteinExistence type="predicted"/>
<comment type="caution">
    <text evidence="1">The sequence shown here is derived from an EMBL/GenBank/DDBJ whole genome shotgun (WGS) entry which is preliminary data.</text>
</comment>